<dbReference type="GO" id="GO:0008782">
    <property type="term" value="F:adenosylhomocysteine nucleosidase activity"/>
    <property type="evidence" value="ECO:0007669"/>
    <property type="project" value="TreeGrafter"/>
</dbReference>
<dbReference type="GO" id="GO:0019284">
    <property type="term" value="P:L-methionine salvage from S-adenosylmethionine"/>
    <property type="evidence" value="ECO:0007669"/>
    <property type="project" value="TreeGrafter"/>
</dbReference>
<gene>
    <name evidence="3" type="ordered locus">Isop_2283</name>
</gene>
<evidence type="ECO:0000259" key="2">
    <source>
        <dbReference type="Pfam" id="PF01048"/>
    </source>
</evidence>
<evidence type="ECO:0000313" key="4">
    <source>
        <dbReference type="Proteomes" id="UP000008631"/>
    </source>
</evidence>
<dbReference type="Proteomes" id="UP000008631">
    <property type="component" value="Chromosome"/>
</dbReference>
<proteinExistence type="predicted"/>
<dbReference type="Pfam" id="PF01048">
    <property type="entry name" value="PNP_UDP_1"/>
    <property type="match status" value="2"/>
</dbReference>
<dbReference type="RefSeq" id="WP_013565149.1">
    <property type="nucleotide sequence ID" value="NC_014962.1"/>
</dbReference>
<dbReference type="InterPro" id="IPR000845">
    <property type="entry name" value="Nucleoside_phosphorylase_d"/>
</dbReference>
<name>E8R5V4_ISOPI</name>
<feature type="domain" description="Nucleoside phosphorylase" evidence="2">
    <location>
        <begin position="34"/>
        <end position="137"/>
    </location>
</feature>
<dbReference type="GO" id="GO:0005829">
    <property type="term" value="C:cytosol"/>
    <property type="evidence" value="ECO:0007669"/>
    <property type="project" value="TreeGrafter"/>
</dbReference>
<evidence type="ECO:0000256" key="1">
    <source>
        <dbReference type="SAM" id="MobiDB-lite"/>
    </source>
</evidence>
<dbReference type="eggNOG" id="COG0775">
    <property type="taxonomic scope" value="Bacteria"/>
</dbReference>
<reference evidence="3 4" key="2">
    <citation type="journal article" date="2011" name="Stand. Genomic Sci.">
        <title>Complete genome sequence of Isosphaera pallida type strain (IS1B).</title>
        <authorList>
            <consortium name="US DOE Joint Genome Institute (JGI-PGF)"/>
            <person name="Goker M."/>
            <person name="Cleland D."/>
            <person name="Saunders E."/>
            <person name="Lapidus A."/>
            <person name="Nolan M."/>
            <person name="Lucas S."/>
            <person name="Hammon N."/>
            <person name="Deshpande S."/>
            <person name="Cheng J.F."/>
            <person name="Tapia R."/>
            <person name="Han C."/>
            <person name="Goodwin L."/>
            <person name="Pitluck S."/>
            <person name="Liolios K."/>
            <person name="Pagani I."/>
            <person name="Ivanova N."/>
            <person name="Mavromatis K."/>
            <person name="Pati A."/>
            <person name="Chen A."/>
            <person name="Palaniappan K."/>
            <person name="Land M."/>
            <person name="Hauser L."/>
            <person name="Chang Y.J."/>
            <person name="Jeffries C.D."/>
            <person name="Detter J.C."/>
            <person name="Beck B."/>
            <person name="Woyke T."/>
            <person name="Bristow J."/>
            <person name="Eisen J.A."/>
            <person name="Markowitz V."/>
            <person name="Hugenholtz P."/>
            <person name="Kyrpides N.C."/>
            <person name="Klenk H.P."/>
        </authorList>
    </citation>
    <scope>NUCLEOTIDE SEQUENCE [LARGE SCALE GENOMIC DNA]</scope>
    <source>
        <strain evidence="4">ATCC 43644 / DSM 9630 / IS1B</strain>
    </source>
</reference>
<dbReference type="OrthoDB" id="261107at2"/>
<dbReference type="GO" id="GO:0009116">
    <property type="term" value="P:nucleoside metabolic process"/>
    <property type="evidence" value="ECO:0007669"/>
    <property type="project" value="InterPro"/>
</dbReference>
<feature type="region of interest" description="Disordered" evidence="1">
    <location>
        <begin position="1"/>
        <end position="24"/>
    </location>
</feature>
<dbReference type="Gene3D" id="3.40.50.1580">
    <property type="entry name" value="Nucleoside phosphorylase domain"/>
    <property type="match status" value="1"/>
</dbReference>
<dbReference type="PANTHER" id="PTHR46832:SF1">
    <property type="entry name" value="5'-METHYLTHIOADENOSINE_S-ADENOSYLHOMOCYSTEINE NUCLEOSIDASE"/>
    <property type="match status" value="1"/>
</dbReference>
<sequence>MTADPSASNSPFQPVGSTAMGSSEATSNRRVCDLGLVAALGSEVGAILDALSERVTIQGRYHRVIEGQWNGRGIALVLAGVGRDHARAATRFLLTGHAPNLVVSLGFAGALRPDAARFSVWTIREALDPEGHRFPLRPPPVGPFPTATLATVDRLLTTPQAKAQLRHDTGADLVDMETSAVAEICHQWSQPLLGLRVVSDAVDDPLPSDLAAVLAASTTPRRLGAVAASLWHRPGRIKDYWNLYETSLEAAERLAHALQTAIPPPRS</sequence>
<dbReference type="PANTHER" id="PTHR46832">
    <property type="entry name" value="5'-METHYLTHIOADENOSINE/S-ADENOSYLHOMOCYSTEINE NUCLEOSIDASE"/>
    <property type="match status" value="1"/>
</dbReference>
<keyword evidence="4" id="KW-1185">Reference proteome</keyword>
<dbReference type="SUPFAM" id="SSF53167">
    <property type="entry name" value="Purine and uridine phosphorylases"/>
    <property type="match status" value="1"/>
</dbReference>
<dbReference type="KEGG" id="ipa:Isop_2283"/>
<evidence type="ECO:0000313" key="3">
    <source>
        <dbReference type="EMBL" id="ADV62861.1"/>
    </source>
</evidence>
<dbReference type="EMBL" id="CP002353">
    <property type="protein sequence ID" value="ADV62861.1"/>
    <property type="molecule type" value="Genomic_DNA"/>
</dbReference>
<dbReference type="AlphaFoldDB" id="E8R5V4"/>
<protein>
    <submittedName>
        <fullName evidence="3">Purine or other phosphorylase family 1</fullName>
    </submittedName>
</protein>
<reference key="1">
    <citation type="submission" date="2010-11" db="EMBL/GenBank/DDBJ databases">
        <title>The complete sequence of chromosome of Isophaera pallida ATCC 43644.</title>
        <authorList>
            <consortium name="US DOE Joint Genome Institute (JGI-PGF)"/>
            <person name="Lucas S."/>
            <person name="Copeland A."/>
            <person name="Lapidus A."/>
            <person name="Bruce D."/>
            <person name="Goodwin L."/>
            <person name="Pitluck S."/>
            <person name="Kyrpides N."/>
            <person name="Mavromatis K."/>
            <person name="Pagani I."/>
            <person name="Ivanova N."/>
            <person name="Saunders E."/>
            <person name="Brettin T."/>
            <person name="Detter J.C."/>
            <person name="Han C."/>
            <person name="Tapia R."/>
            <person name="Land M."/>
            <person name="Hauser L."/>
            <person name="Markowitz V."/>
            <person name="Cheng J.-F."/>
            <person name="Hugenholtz P."/>
            <person name="Woyke T."/>
            <person name="Wu D."/>
            <person name="Eisen J.A."/>
        </authorList>
    </citation>
    <scope>NUCLEOTIDE SEQUENCE</scope>
    <source>
        <strain>ATCC 43644</strain>
    </source>
</reference>
<accession>E8R5V4</accession>
<dbReference type="InterPro" id="IPR035994">
    <property type="entry name" value="Nucleoside_phosphorylase_sf"/>
</dbReference>
<feature type="domain" description="Nucleoside phosphorylase" evidence="2">
    <location>
        <begin position="147"/>
        <end position="206"/>
    </location>
</feature>
<dbReference type="HOGENOM" id="CLU_031248_4_1_0"/>
<dbReference type="FunCoup" id="E8R5V4">
    <property type="interactions" value="217"/>
</dbReference>
<dbReference type="GO" id="GO:0008930">
    <property type="term" value="F:methylthioadenosine nucleosidase activity"/>
    <property type="evidence" value="ECO:0007669"/>
    <property type="project" value="TreeGrafter"/>
</dbReference>
<organism evidence="3 4">
    <name type="scientific">Isosphaera pallida (strain ATCC 43644 / DSM 9630 / IS1B)</name>
    <dbReference type="NCBI Taxonomy" id="575540"/>
    <lineage>
        <taxon>Bacteria</taxon>
        <taxon>Pseudomonadati</taxon>
        <taxon>Planctomycetota</taxon>
        <taxon>Planctomycetia</taxon>
        <taxon>Isosphaerales</taxon>
        <taxon>Isosphaeraceae</taxon>
        <taxon>Isosphaera</taxon>
    </lineage>
</organism>
<dbReference type="STRING" id="575540.Isop_2283"/>
<dbReference type="InParanoid" id="E8R5V4"/>